<dbReference type="OrthoDB" id="676979at2759"/>
<reference evidence="7" key="1">
    <citation type="journal article" date="2020" name="Fungal Divers.">
        <title>Resolving the Mortierellaceae phylogeny through synthesis of multi-gene phylogenetics and phylogenomics.</title>
        <authorList>
            <person name="Vandepol N."/>
            <person name="Liber J."/>
            <person name="Desiro A."/>
            <person name="Na H."/>
            <person name="Kennedy M."/>
            <person name="Barry K."/>
            <person name="Grigoriev I.V."/>
            <person name="Miller A.N."/>
            <person name="O'Donnell K."/>
            <person name="Stajich J.E."/>
            <person name="Bonito G."/>
        </authorList>
    </citation>
    <scope>NUCLEOTIDE SEQUENCE</scope>
    <source>
        <strain evidence="7">BC1065</strain>
    </source>
</reference>
<dbReference type="Gene3D" id="3.80.10.10">
    <property type="entry name" value="Ribonuclease Inhibitor"/>
    <property type="match status" value="1"/>
</dbReference>
<keyword evidence="3" id="KW-0433">Leucine-rich repeat</keyword>
<dbReference type="PANTHER" id="PTHR48064">
    <property type="entry name" value="OS01G0750400 PROTEIN"/>
    <property type="match status" value="1"/>
</dbReference>
<gene>
    <name evidence="7" type="ORF">DFQ27_008844</name>
</gene>
<dbReference type="SUPFAM" id="SSF52058">
    <property type="entry name" value="L domain-like"/>
    <property type="match status" value="1"/>
</dbReference>
<dbReference type="FunFam" id="3.80.10.10:FF:000299">
    <property type="entry name" value="Piriformospora indica-insensitive protein 2"/>
    <property type="match status" value="1"/>
</dbReference>
<dbReference type="EMBL" id="JAAAJB010000766">
    <property type="protein sequence ID" value="KAG0251315.1"/>
    <property type="molecule type" value="Genomic_DNA"/>
</dbReference>
<organism evidence="7 8">
    <name type="scientific">Actinomortierella ambigua</name>
    <dbReference type="NCBI Taxonomy" id="1343610"/>
    <lineage>
        <taxon>Eukaryota</taxon>
        <taxon>Fungi</taxon>
        <taxon>Fungi incertae sedis</taxon>
        <taxon>Mucoromycota</taxon>
        <taxon>Mortierellomycotina</taxon>
        <taxon>Mortierellomycetes</taxon>
        <taxon>Mortierellales</taxon>
        <taxon>Mortierellaceae</taxon>
        <taxon>Actinomortierella</taxon>
    </lineage>
</organism>
<name>A0A9P6PST4_9FUNG</name>
<dbReference type="Proteomes" id="UP000807716">
    <property type="component" value="Unassembled WGS sequence"/>
</dbReference>
<evidence type="ECO:0000313" key="8">
    <source>
        <dbReference type="Proteomes" id="UP000807716"/>
    </source>
</evidence>
<keyword evidence="4" id="KW-0732">Signal</keyword>
<dbReference type="PRINTS" id="PR00019">
    <property type="entry name" value="LEURICHRPT"/>
</dbReference>
<sequence>MLQELVLKNNYMTGVLPDSVLTMKQLTQLSIANNEFDGALPVGLFSALNKLRVLNIDQNGFVGEIGADVGEMEGLIKFSARANELRGTLPDSFGRCKNLQKLDLGDNHIAGELPDGLFNLTNLRILDLSTNRLRGNLLPRIGQLTRLTKLVLSHNTLTGPLPVELQDLVHLEYLVVNYNHFDGTFPISRAPPLLGVCLVQPNSFSECPPVSSVDDSKTLAYQCNLDCSDRVIHPEVYDAISQASQKPASWRIALLVTLVSVTVMLATL</sequence>
<evidence type="ECO:0000256" key="6">
    <source>
        <dbReference type="ARBA" id="ARBA00023136"/>
    </source>
</evidence>
<evidence type="ECO:0000256" key="3">
    <source>
        <dbReference type="ARBA" id="ARBA00022614"/>
    </source>
</evidence>
<dbReference type="InterPro" id="IPR053038">
    <property type="entry name" value="RLP_Defense"/>
</dbReference>
<keyword evidence="2" id="KW-1003">Cell membrane</keyword>
<dbReference type="GO" id="GO:0005886">
    <property type="term" value="C:plasma membrane"/>
    <property type="evidence" value="ECO:0007669"/>
    <property type="project" value="UniProtKB-SubCell"/>
</dbReference>
<evidence type="ECO:0000256" key="1">
    <source>
        <dbReference type="ARBA" id="ARBA00004236"/>
    </source>
</evidence>
<proteinExistence type="predicted"/>
<keyword evidence="6" id="KW-0472">Membrane</keyword>
<comment type="caution">
    <text evidence="7">The sequence shown here is derived from an EMBL/GenBank/DDBJ whole genome shotgun (WGS) entry which is preliminary data.</text>
</comment>
<dbReference type="Pfam" id="PF00560">
    <property type="entry name" value="LRR_1"/>
    <property type="match status" value="1"/>
</dbReference>
<evidence type="ECO:0000256" key="5">
    <source>
        <dbReference type="ARBA" id="ARBA00022737"/>
    </source>
</evidence>
<keyword evidence="5" id="KW-0677">Repeat</keyword>
<evidence type="ECO:0000313" key="7">
    <source>
        <dbReference type="EMBL" id="KAG0251315.1"/>
    </source>
</evidence>
<keyword evidence="8" id="KW-1185">Reference proteome</keyword>
<dbReference type="AlphaFoldDB" id="A0A9P6PST4"/>
<dbReference type="PANTHER" id="PTHR48064:SF6">
    <property type="entry name" value="RECEPTOR-LIKE PROTEIN KINASE 2"/>
    <property type="match status" value="1"/>
</dbReference>
<comment type="subcellular location">
    <subcellularLocation>
        <location evidence="1">Cell membrane</location>
    </subcellularLocation>
</comment>
<dbReference type="InterPro" id="IPR001611">
    <property type="entry name" value="Leu-rich_rpt"/>
</dbReference>
<evidence type="ECO:0000256" key="2">
    <source>
        <dbReference type="ARBA" id="ARBA00022475"/>
    </source>
</evidence>
<evidence type="ECO:0000256" key="4">
    <source>
        <dbReference type="ARBA" id="ARBA00022729"/>
    </source>
</evidence>
<protein>
    <recommendedName>
        <fullName evidence="9">L domain-like protein</fullName>
    </recommendedName>
</protein>
<dbReference type="InterPro" id="IPR032675">
    <property type="entry name" value="LRR_dom_sf"/>
</dbReference>
<dbReference type="Pfam" id="PF13855">
    <property type="entry name" value="LRR_8"/>
    <property type="match status" value="2"/>
</dbReference>
<accession>A0A9P6PST4</accession>
<evidence type="ECO:0008006" key="9">
    <source>
        <dbReference type="Google" id="ProtNLM"/>
    </source>
</evidence>